<dbReference type="PROSITE" id="PS51387">
    <property type="entry name" value="FAD_PCMH"/>
    <property type="match status" value="1"/>
</dbReference>
<keyword evidence="7" id="KW-1185">Reference proteome</keyword>
<dbReference type="Pfam" id="PF01565">
    <property type="entry name" value="FAD_binding_4"/>
    <property type="match status" value="1"/>
</dbReference>
<feature type="chain" id="PRO_5035312052" description="FAD-binding PCMH-type domain-containing protein" evidence="4">
    <location>
        <begin position="20"/>
        <end position="191"/>
    </location>
</feature>
<evidence type="ECO:0000313" key="7">
    <source>
        <dbReference type="Proteomes" id="UP000734854"/>
    </source>
</evidence>
<dbReference type="InterPro" id="IPR016167">
    <property type="entry name" value="FAD-bd_PCMH_sub1"/>
</dbReference>
<comment type="caution">
    <text evidence="6">The sequence shown here is derived from an EMBL/GenBank/DDBJ whole genome shotgun (WGS) entry which is preliminary data.</text>
</comment>
<dbReference type="EMBL" id="JACMSC010000014">
    <property type="protein sequence ID" value="KAG6489647.1"/>
    <property type="molecule type" value="Genomic_DNA"/>
</dbReference>
<comment type="cofactor">
    <cofactor evidence="1">
        <name>FAD</name>
        <dbReference type="ChEBI" id="CHEBI:57692"/>
    </cofactor>
</comment>
<name>A0A8J5KRM8_ZINOF</name>
<evidence type="ECO:0000313" key="6">
    <source>
        <dbReference type="EMBL" id="KAG6489647.1"/>
    </source>
</evidence>
<accession>A0A8J5KRM8</accession>
<organism evidence="6 7">
    <name type="scientific">Zingiber officinale</name>
    <name type="common">Ginger</name>
    <name type="synonym">Amomum zingiber</name>
    <dbReference type="NCBI Taxonomy" id="94328"/>
    <lineage>
        <taxon>Eukaryota</taxon>
        <taxon>Viridiplantae</taxon>
        <taxon>Streptophyta</taxon>
        <taxon>Embryophyta</taxon>
        <taxon>Tracheophyta</taxon>
        <taxon>Spermatophyta</taxon>
        <taxon>Magnoliopsida</taxon>
        <taxon>Liliopsida</taxon>
        <taxon>Zingiberales</taxon>
        <taxon>Zingiberaceae</taxon>
        <taxon>Zingiber</taxon>
    </lineage>
</organism>
<dbReference type="Proteomes" id="UP000734854">
    <property type="component" value="Unassembled WGS sequence"/>
</dbReference>
<dbReference type="Gene3D" id="3.30.465.10">
    <property type="match status" value="1"/>
</dbReference>
<dbReference type="InterPro" id="IPR016169">
    <property type="entry name" value="FAD-bd_PCMH_sub2"/>
</dbReference>
<feature type="domain" description="FAD-binding PCMH-type" evidence="5">
    <location>
        <begin position="50"/>
        <end position="191"/>
    </location>
</feature>
<dbReference type="PANTHER" id="PTHR13878:SF102">
    <property type="entry name" value="CYTOKININ DEHYDROGENASE 5"/>
    <property type="match status" value="1"/>
</dbReference>
<evidence type="ECO:0000259" key="5">
    <source>
        <dbReference type="PROSITE" id="PS51387"/>
    </source>
</evidence>
<dbReference type="SUPFAM" id="SSF56176">
    <property type="entry name" value="FAD-binding/transporter-associated domain-like"/>
    <property type="match status" value="1"/>
</dbReference>
<evidence type="ECO:0000256" key="3">
    <source>
        <dbReference type="ARBA" id="ARBA00023002"/>
    </source>
</evidence>
<gene>
    <name evidence="6" type="ORF">ZIOFF_050923</name>
</gene>
<dbReference type="GO" id="GO:0071949">
    <property type="term" value="F:FAD binding"/>
    <property type="evidence" value="ECO:0007669"/>
    <property type="project" value="InterPro"/>
</dbReference>
<comment type="similarity">
    <text evidence="2">Belongs to the oxygen-dependent FAD-linked oxidoreductase family.</text>
</comment>
<evidence type="ECO:0000256" key="2">
    <source>
        <dbReference type="ARBA" id="ARBA00005466"/>
    </source>
</evidence>
<dbReference type="InterPro" id="IPR006094">
    <property type="entry name" value="Oxid_FAD_bind_N"/>
</dbReference>
<dbReference type="GO" id="GO:0016491">
    <property type="term" value="F:oxidoreductase activity"/>
    <property type="evidence" value="ECO:0007669"/>
    <property type="project" value="UniProtKB-KW"/>
</dbReference>
<dbReference type="PANTHER" id="PTHR13878">
    <property type="entry name" value="GULONOLACTONE OXIDASE"/>
    <property type="match status" value="1"/>
</dbReference>
<dbReference type="InterPro" id="IPR036318">
    <property type="entry name" value="FAD-bd_PCMH-like_sf"/>
</dbReference>
<dbReference type="InterPro" id="IPR016166">
    <property type="entry name" value="FAD-bd_PCMH"/>
</dbReference>
<protein>
    <recommendedName>
        <fullName evidence="5">FAD-binding PCMH-type domain-containing protein</fullName>
    </recommendedName>
</protein>
<dbReference type="InterPro" id="IPR050432">
    <property type="entry name" value="FAD-linked_Oxidoreductases_BP"/>
</dbReference>
<reference evidence="6 7" key="1">
    <citation type="submission" date="2020-08" db="EMBL/GenBank/DDBJ databases">
        <title>Plant Genome Project.</title>
        <authorList>
            <person name="Zhang R.-G."/>
        </authorList>
    </citation>
    <scope>NUCLEOTIDE SEQUENCE [LARGE SCALE GENOMIC DNA]</scope>
    <source>
        <tissue evidence="6">Rhizome</tissue>
    </source>
</reference>
<sequence length="191" mass="19587">MLVFICCLLSTVGFTLTPAEPLLQLVGSGSVVRLDSASLAAASTDFGALFSAAQAAVARPRSAEEVAGLLRAAHAAGSVAVSARGRGHSTHGQALAPAGLVVEMAHGDLPAPRPTPVPDGGQYYVDVWGGDSWADVLRWTLSHGGLAPKSWTDYLHLSMGGTLSNAGVSGQTFHHGPQINNVLQLDVVTGQ</sequence>
<keyword evidence="4" id="KW-0732">Signal</keyword>
<dbReference type="AlphaFoldDB" id="A0A8J5KRM8"/>
<evidence type="ECO:0000256" key="4">
    <source>
        <dbReference type="SAM" id="SignalP"/>
    </source>
</evidence>
<proteinExistence type="inferred from homology"/>
<keyword evidence="3" id="KW-0560">Oxidoreductase</keyword>
<feature type="signal peptide" evidence="4">
    <location>
        <begin position="1"/>
        <end position="19"/>
    </location>
</feature>
<dbReference type="Gene3D" id="3.30.43.10">
    <property type="entry name" value="Uridine Diphospho-n-acetylenolpyruvylglucosamine Reductase, domain 2"/>
    <property type="match status" value="1"/>
</dbReference>
<evidence type="ECO:0000256" key="1">
    <source>
        <dbReference type="ARBA" id="ARBA00001974"/>
    </source>
</evidence>